<proteinExistence type="predicted"/>
<feature type="region of interest" description="Disordered" evidence="1">
    <location>
        <begin position="1"/>
        <end position="24"/>
    </location>
</feature>
<reference evidence="2 3" key="1">
    <citation type="journal article" date="2018" name="Evol. Lett.">
        <title>Horizontal gene cluster transfer increased hallucinogenic mushroom diversity.</title>
        <authorList>
            <person name="Reynolds H.T."/>
            <person name="Vijayakumar V."/>
            <person name="Gluck-Thaler E."/>
            <person name="Korotkin H.B."/>
            <person name="Matheny P.B."/>
            <person name="Slot J.C."/>
        </authorList>
    </citation>
    <scope>NUCLEOTIDE SEQUENCE [LARGE SCALE GENOMIC DNA]</scope>
    <source>
        <strain evidence="2 3">SRW20</strain>
    </source>
</reference>
<gene>
    <name evidence="2" type="ORF">CVT26_016182</name>
</gene>
<name>A0A409XZ13_9AGAR</name>
<dbReference type="OrthoDB" id="5230947at2759"/>
<accession>A0A409XZ13</accession>
<dbReference type="Proteomes" id="UP000284706">
    <property type="component" value="Unassembled WGS sequence"/>
</dbReference>
<sequence length="100" mass="10004">MCLATPSMPSQHHGVHSTGAGMASHTPPEDDVVISVVFSCIGDVFACIGDAIMGLVAAIAGCIECIVAAIADFFAGLVHCLTCGCCSGFQDGGYPGAQKA</sequence>
<protein>
    <submittedName>
        <fullName evidence="2">Uncharacterized protein</fullName>
    </submittedName>
</protein>
<organism evidence="2 3">
    <name type="scientific">Gymnopilus dilepis</name>
    <dbReference type="NCBI Taxonomy" id="231916"/>
    <lineage>
        <taxon>Eukaryota</taxon>
        <taxon>Fungi</taxon>
        <taxon>Dikarya</taxon>
        <taxon>Basidiomycota</taxon>
        <taxon>Agaricomycotina</taxon>
        <taxon>Agaricomycetes</taxon>
        <taxon>Agaricomycetidae</taxon>
        <taxon>Agaricales</taxon>
        <taxon>Agaricineae</taxon>
        <taxon>Hymenogastraceae</taxon>
        <taxon>Gymnopilus</taxon>
    </lineage>
</organism>
<evidence type="ECO:0000313" key="2">
    <source>
        <dbReference type="EMBL" id="PPQ96020.1"/>
    </source>
</evidence>
<dbReference type="EMBL" id="NHYE01001400">
    <property type="protein sequence ID" value="PPQ96020.1"/>
    <property type="molecule type" value="Genomic_DNA"/>
</dbReference>
<evidence type="ECO:0000256" key="1">
    <source>
        <dbReference type="SAM" id="MobiDB-lite"/>
    </source>
</evidence>
<dbReference type="AlphaFoldDB" id="A0A409XZ13"/>
<comment type="caution">
    <text evidence="2">The sequence shown here is derived from an EMBL/GenBank/DDBJ whole genome shotgun (WGS) entry which is preliminary data.</text>
</comment>
<keyword evidence="3" id="KW-1185">Reference proteome</keyword>
<dbReference type="InParanoid" id="A0A409XZ13"/>
<evidence type="ECO:0000313" key="3">
    <source>
        <dbReference type="Proteomes" id="UP000284706"/>
    </source>
</evidence>